<evidence type="ECO:0000256" key="1">
    <source>
        <dbReference type="SAM" id="MobiDB-lite"/>
    </source>
</evidence>
<evidence type="ECO:0000313" key="2">
    <source>
        <dbReference type="EMBL" id="MDA0565905.1"/>
    </source>
</evidence>
<name>A0A9X3SGE2_9ACTN</name>
<feature type="region of interest" description="Disordered" evidence="1">
    <location>
        <begin position="135"/>
        <end position="199"/>
    </location>
</feature>
<proteinExistence type="predicted"/>
<evidence type="ECO:0000313" key="3">
    <source>
        <dbReference type="Proteomes" id="UP001140076"/>
    </source>
</evidence>
<reference evidence="2" key="1">
    <citation type="submission" date="2021-10" db="EMBL/GenBank/DDBJ databases">
        <title>Streptomonospora sp. nov., isolated from mangrove soil.</title>
        <authorList>
            <person name="Chen X."/>
            <person name="Ge X."/>
            <person name="Liu W."/>
        </authorList>
    </citation>
    <scope>NUCLEOTIDE SEQUENCE</scope>
    <source>
        <strain evidence="2">S1-112</strain>
    </source>
</reference>
<protein>
    <submittedName>
        <fullName evidence="2">Uncharacterized protein</fullName>
    </submittedName>
</protein>
<accession>A0A9X3SGE2</accession>
<organism evidence="2 3">
    <name type="scientific">Streptomonospora mangrovi</name>
    <dbReference type="NCBI Taxonomy" id="2883123"/>
    <lineage>
        <taxon>Bacteria</taxon>
        <taxon>Bacillati</taxon>
        <taxon>Actinomycetota</taxon>
        <taxon>Actinomycetes</taxon>
        <taxon>Streptosporangiales</taxon>
        <taxon>Nocardiopsidaceae</taxon>
        <taxon>Streptomonospora</taxon>
    </lineage>
</organism>
<feature type="compositionally biased region" description="Basic and acidic residues" evidence="1">
    <location>
        <begin position="168"/>
        <end position="177"/>
    </location>
</feature>
<sequence>MSDPVTALADRVAGFTFRHDPARQGSQTALLEEYLRRAAHWQERVPDAGLFGDFAAALDPAVRADPALVERVRAAVPADQSALVRDTCLNALHFRALEAAGRRPADLPDPFEPLLLMYERGDGFHSTQGYYQVGASGVKKRRPPEYRALPPRLPDLEPATLRALDAAYAERRRERTPRPPLRPARPDQHGRTGGRGPTP</sequence>
<keyword evidence="3" id="KW-1185">Reference proteome</keyword>
<dbReference type="Proteomes" id="UP001140076">
    <property type="component" value="Unassembled WGS sequence"/>
</dbReference>
<comment type="caution">
    <text evidence="2">The sequence shown here is derived from an EMBL/GenBank/DDBJ whole genome shotgun (WGS) entry which is preliminary data.</text>
</comment>
<dbReference type="AlphaFoldDB" id="A0A9X3SGE2"/>
<gene>
    <name evidence="2" type="ORF">LG943_16520</name>
</gene>
<dbReference type="RefSeq" id="WP_270073165.1">
    <property type="nucleotide sequence ID" value="NZ_JAJAQC010000027.1"/>
</dbReference>
<dbReference type="EMBL" id="JAJAQC010000027">
    <property type="protein sequence ID" value="MDA0565905.1"/>
    <property type="molecule type" value="Genomic_DNA"/>
</dbReference>